<dbReference type="Proteomes" id="UP001500320">
    <property type="component" value="Unassembled WGS sequence"/>
</dbReference>
<evidence type="ECO:0000256" key="1">
    <source>
        <dbReference type="ARBA" id="ARBA00023015"/>
    </source>
</evidence>
<comment type="caution">
    <text evidence="6">The sequence shown here is derived from an EMBL/GenBank/DDBJ whole genome shotgun (WGS) entry which is preliminary data.</text>
</comment>
<proteinExistence type="predicted"/>
<dbReference type="InterPro" id="IPR057727">
    <property type="entry name" value="WCX_dom"/>
</dbReference>
<dbReference type="PIRSF" id="PIRSF016838">
    <property type="entry name" value="PafC"/>
    <property type="match status" value="1"/>
</dbReference>
<dbReference type="InterPro" id="IPR001034">
    <property type="entry name" value="DeoR_HTH"/>
</dbReference>
<evidence type="ECO:0000256" key="4">
    <source>
        <dbReference type="SAM" id="SignalP"/>
    </source>
</evidence>
<dbReference type="PANTHER" id="PTHR34580:SF1">
    <property type="entry name" value="PROTEIN PAFC"/>
    <property type="match status" value="1"/>
</dbReference>
<dbReference type="InterPro" id="IPR013196">
    <property type="entry name" value="HTH_11"/>
</dbReference>
<dbReference type="RefSeq" id="WP_344859078.1">
    <property type="nucleotide sequence ID" value="NZ_BAAAUT010000017.1"/>
</dbReference>
<organism evidence="6 7">
    <name type="scientific">Planomonospora alba</name>
    <dbReference type="NCBI Taxonomy" id="161354"/>
    <lineage>
        <taxon>Bacteria</taxon>
        <taxon>Bacillati</taxon>
        <taxon>Actinomycetota</taxon>
        <taxon>Actinomycetes</taxon>
        <taxon>Streptosporangiales</taxon>
        <taxon>Streptosporangiaceae</taxon>
        <taxon>Planomonospora</taxon>
    </lineage>
</organism>
<evidence type="ECO:0000259" key="5">
    <source>
        <dbReference type="PROSITE" id="PS51000"/>
    </source>
</evidence>
<feature type="signal peptide" evidence="4">
    <location>
        <begin position="1"/>
        <end position="21"/>
    </location>
</feature>
<keyword evidence="2" id="KW-0804">Transcription</keyword>
<dbReference type="Gene3D" id="1.10.10.10">
    <property type="entry name" value="Winged helix-like DNA-binding domain superfamily/Winged helix DNA-binding domain"/>
    <property type="match status" value="1"/>
</dbReference>
<sequence>MRASRLLSLLMLLQTRGRVTAAELARELEVSVRTVYRDVEALSAAGVPVYADRGPVGGYRLLDGYRTRLNGLTAEEASSLFLAALPGPAAELGLGELAAAAELKVLAALPPEPRSHATRMRERFHLDVPGWYGGAEEAPFLGRVSEAVWDQRPLRMTYRRWGPQEVERLVHPYGLVLKGGSWYMVAAAVRGTGERPEQGRVRQAGGPAGERSGQETGEQVGRGEPRTYKVARIMTAALLEGRFERPAGFDLAAFWTRYTAEFRERMYTAHAVIRLAPGMEGLLRHTVGEDAATAALTGAGPPDERGRRILRLPVESVRHARWLLLRLGAGVEVLEPPELRAAMAEAAAALTRLYGPPEAASAPG</sequence>
<dbReference type="PANTHER" id="PTHR34580">
    <property type="match status" value="1"/>
</dbReference>
<dbReference type="InterPro" id="IPR036388">
    <property type="entry name" value="WH-like_DNA-bd_sf"/>
</dbReference>
<evidence type="ECO:0000313" key="7">
    <source>
        <dbReference type="Proteomes" id="UP001500320"/>
    </source>
</evidence>
<gene>
    <name evidence="6" type="ORF">GCM10010466_25640</name>
</gene>
<dbReference type="InterPro" id="IPR026881">
    <property type="entry name" value="WYL_dom"/>
</dbReference>
<evidence type="ECO:0000256" key="3">
    <source>
        <dbReference type="SAM" id="MobiDB-lite"/>
    </source>
</evidence>
<dbReference type="Pfam" id="PF25583">
    <property type="entry name" value="WCX"/>
    <property type="match status" value="1"/>
</dbReference>
<dbReference type="SUPFAM" id="SSF46785">
    <property type="entry name" value="Winged helix' DNA-binding domain"/>
    <property type="match status" value="1"/>
</dbReference>
<dbReference type="Pfam" id="PF08279">
    <property type="entry name" value="HTH_11"/>
    <property type="match status" value="1"/>
</dbReference>
<dbReference type="PROSITE" id="PS51000">
    <property type="entry name" value="HTH_DEOR_2"/>
    <property type="match status" value="1"/>
</dbReference>
<feature type="chain" id="PRO_5045039657" evidence="4">
    <location>
        <begin position="22"/>
        <end position="364"/>
    </location>
</feature>
<feature type="region of interest" description="Disordered" evidence="3">
    <location>
        <begin position="194"/>
        <end position="224"/>
    </location>
</feature>
<keyword evidence="1" id="KW-0805">Transcription regulation</keyword>
<protein>
    <submittedName>
        <fullName evidence="6">YafY family protein</fullName>
    </submittedName>
</protein>
<evidence type="ECO:0000313" key="6">
    <source>
        <dbReference type="EMBL" id="GAA3133890.1"/>
    </source>
</evidence>
<keyword evidence="7" id="KW-1185">Reference proteome</keyword>
<dbReference type="PROSITE" id="PS52050">
    <property type="entry name" value="WYL"/>
    <property type="match status" value="1"/>
</dbReference>
<dbReference type="EMBL" id="BAAAUT010000017">
    <property type="protein sequence ID" value="GAA3133890.1"/>
    <property type="molecule type" value="Genomic_DNA"/>
</dbReference>
<keyword evidence="4" id="KW-0732">Signal</keyword>
<dbReference type="InterPro" id="IPR051534">
    <property type="entry name" value="CBASS_pafABC_assoc_protein"/>
</dbReference>
<dbReference type="Pfam" id="PF13280">
    <property type="entry name" value="WYL"/>
    <property type="match status" value="1"/>
</dbReference>
<evidence type="ECO:0000256" key="2">
    <source>
        <dbReference type="ARBA" id="ARBA00023163"/>
    </source>
</evidence>
<name>A0ABP6N1X2_9ACTN</name>
<feature type="domain" description="HTH deoR-type" evidence="5">
    <location>
        <begin position="2"/>
        <end position="57"/>
    </location>
</feature>
<dbReference type="InterPro" id="IPR028349">
    <property type="entry name" value="PafC-like"/>
</dbReference>
<reference evidence="7" key="1">
    <citation type="journal article" date="2019" name="Int. J. Syst. Evol. Microbiol.">
        <title>The Global Catalogue of Microorganisms (GCM) 10K type strain sequencing project: providing services to taxonomists for standard genome sequencing and annotation.</title>
        <authorList>
            <consortium name="The Broad Institute Genomics Platform"/>
            <consortium name="The Broad Institute Genome Sequencing Center for Infectious Disease"/>
            <person name="Wu L."/>
            <person name="Ma J."/>
        </authorList>
    </citation>
    <scope>NUCLEOTIDE SEQUENCE [LARGE SCALE GENOMIC DNA]</scope>
    <source>
        <strain evidence="7">JCM 9373</strain>
    </source>
</reference>
<accession>A0ABP6N1X2</accession>
<dbReference type="InterPro" id="IPR036390">
    <property type="entry name" value="WH_DNA-bd_sf"/>
</dbReference>